<proteinExistence type="predicted"/>
<feature type="transmembrane region" description="Helical" evidence="2">
    <location>
        <begin position="12"/>
        <end position="33"/>
    </location>
</feature>
<organism evidence="3 4">
    <name type="scientific">Natronorubrum tibetense GA33</name>
    <dbReference type="NCBI Taxonomy" id="1114856"/>
    <lineage>
        <taxon>Archaea</taxon>
        <taxon>Methanobacteriati</taxon>
        <taxon>Methanobacteriota</taxon>
        <taxon>Stenosarchaea group</taxon>
        <taxon>Halobacteria</taxon>
        <taxon>Halobacteriales</taxon>
        <taxon>Natrialbaceae</taxon>
        <taxon>Natronorubrum</taxon>
    </lineage>
</organism>
<gene>
    <name evidence="3" type="ORF">C496_09221</name>
</gene>
<protein>
    <recommendedName>
        <fullName evidence="5">SHOCT domain-containing protein</fullName>
    </recommendedName>
</protein>
<sequence length="143" mass="15256">MARFGTLLLKGAGALLLAFIALSVIAAVVSIVLSIVATVVAAVVTLAILAVVVLAVVGLASLFRDEGATVDSAYASGRSDRSAETEAPADRLRSQYVEGKLSEDEFERELDRLLEDDLGRDNGLGHERSSARQSTDRTRLRDR</sequence>
<evidence type="ECO:0000256" key="2">
    <source>
        <dbReference type="SAM" id="Phobius"/>
    </source>
</evidence>
<evidence type="ECO:0000256" key="1">
    <source>
        <dbReference type="SAM" id="MobiDB-lite"/>
    </source>
</evidence>
<dbReference type="STRING" id="1114856.GCA_000383975_02265"/>
<dbReference type="Proteomes" id="UP000011599">
    <property type="component" value="Unassembled WGS sequence"/>
</dbReference>
<dbReference type="EMBL" id="AOHW01000027">
    <property type="protein sequence ID" value="ELY41520.1"/>
    <property type="molecule type" value="Genomic_DNA"/>
</dbReference>
<accession>L9VWG5</accession>
<evidence type="ECO:0008006" key="5">
    <source>
        <dbReference type="Google" id="ProtNLM"/>
    </source>
</evidence>
<keyword evidence="2" id="KW-0812">Transmembrane</keyword>
<keyword evidence="2" id="KW-0472">Membrane</keyword>
<dbReference type="AlphaFoldDB" id="L9VWG5"/>
<name>L9VWG5_9EURY</name>
<reference evidence="3 4" key="1">
    <citation type="journal article" date="2014" name="PLoS Genet.">
        <title>Phylogenetically driven sequencing of extremely halophilic archaea reveals strategies for static and dynamic osmo-response.</title>
        <authorList>
            <person name="Becker E.A."/>
            <person name="Seitzer P.M."/>
            <person name="Tritt A."/>
            <person name="Larsen D."/>
            <person name="Krusor M."/>
            <person name="Yao A.I."/>
            <person name="Wu D."/>
            <person name="Madern D."/>
            <person name="Eisen J.A."/>
            <person name="Darling A.E."/>
            <person name="Facciotti M.T."/>
        </authorList>
    </citation>
    <scope>NUCLEOTIDE SEQUENCE [LARGE SCALE GENOMIC DNA]</scope>
    <source>
        <strain evidence="3 4">GA33</strain>
    </source>
</reference>
<comment type="caution">
    <text evidence="3">The sequence shown here is derived from an EMBL/GenBank/DDBJ whole genome shotgun (WGS) entry which is preliminary data.</text>
</comment>
<keyword evidence="4" id="KW-1185">Reference proteome</keyword>
<evidence type="ECO:0000313" key="4">
    <source>
        <dbReference type="Proteomes" id="UP000011599"/>
    </source>
</evidence>
<dbReference type="RefSeq" id="WP_006089663.1">
    <property type="nucleotide sequence ID" value="NZ_AOHW01000027.1"/>
</dbReference>
<dbReference type="OrthoDB" id="386155at2157"/>
<feature type="transmembrane region" description="Helical" evidence="2">
    <location>
        <begin position="39"/>
        <end position="63"/>
    </location>
</feature>
<dbReference type="eggNOG" id="arCOG03912">
    <property type="taxonomic scope" value="Archaea"/>
</dbReference>
<dbReference type="PATRIC" id="fig|1114856.3.peg.1920"/>
<keyword evidence="2" id="KW-1133">Transmembrane helix</keyword>
<feature type="region of interest" description="Disordered" evidence="1">
    <location>
        <begin position="117"/>
        <end position="143"/>
    </location>
</feature>
<evidence type="ECO:0000313" key="3">
    <source>
        <dbReference type="EMBL" id="ELY41520.1"/>
    </source>
</evidence>